<dbReference type="PROSITE" id="PS51807">
    <property type="entry name" value="ZF_C2HC_BV"/>
    <property type="match status" value="1"/>
</dbReference>
<keyword evidence="4" id="KW-1015">Disulfide bond</keyword>
<keyword evidence="3" id="KW-0677">Repeat</keyword>
<dbReference type="InterPro" id="IPR013682">
    <property type="entry name" value="BaculoV_Vp91_N"/>
</dbReference>
<keyword evidence="1" id="KW-0147">Chitin-binding</keyword>
<reference evidence="8" key="1">
    <citation type="journal article" date="2017" name="Int. J. Mol. Sci.">
        <title>Genome Analysis and Genetic Stability of the Cryptophlebia leucotreta Granulovirus (CrleGV-SA) after 15 Years of Commercial Use as a Biopesticide.</title>
        <authorList>
            <person name="van der Merwe M."/>
            <person name="Jukes M.D."/>
            <person name="Rabalski L."/>
            <person name="Knox C."/>
            <person name="Opoku-Debrah J.K."/>
            <person name="Moore S.D."/>
            <person name="Krejmer-Rabalska M."/>
            <person name="Szewczyk B."/>
            <person name="Hill M.P."/>
        </authorList>
    </citation>
    <scope>NUCLEOTIDE SEQUENCE</scope>
    <source>
        <strain evidence="8">CrleGV-SA</strain>
    </source>
</reference>
<dbReference type="EMBL" id="MF974563">
    <property type="protein sequence ID" value="AUF81967.1"/>
    <property type="molecule type" value="Genomic_DNA"/>
</dbReference>
<evidence type="ECO:0000256" key="3">
    <source>
        <dbReference type="ARBA" id="ARBA00022737"/>
    </source>
</evidence>
<organism evidence="8">
    <name type="scientific">Cryptophlebia leucotreta granulosis virus</name>
    <name type="common">ClGV</name>
    <name type="synonym">Cryptophlebia leucotreta granulovirus</name>
    <dbReference type="NCBI Taxonomy" id="35254"/>
    <lineage>
        <taxon>Viruses</taxon>
        <taxon>Viruses incertae sedis</taxon>
        <taxon>Naldaviricetes</taxon>
        <taxon>Lefavirales</taxon>
        <taxon>Baculoviridae</taxon>
        <taxon>Betabaculovirus</taxon>
        <taxon>Betabaculovirus cryleucotretae</taxon>
    </lineage>
</organism>
<feature type="domain" description="Zinc finger C2HC baculovirus (BV)-type profile" evidence="7">
    <location>
        <begin position="145"/>
        <end position="194"/>
    </location>
</feature>
<dbReference type="InterPro" id="IPR002557">
    <property type="entry name" value="Chitin-bd_dom"/>
</dbReference>
<evidence type="ECO:0000313" key="8">
    <source>
        <dbReference type="EMBL" id="AUF81967.1"/>
    </source>
</evidence>
<organismHost>
    <name type="scientific">Tortricidae</name>
    <dbReference type="NCBI Taxonomy" id="7139"/>
</organismHost>
<evidence type="ECO:0000256" key="2">
    <source>
        <dbReference type="ARBA" id="ARBA00022729"/>
    </source>
</evidence>
<dbReference type="GO" id="GO:0005576">
    <property type="term" value="C:extracellular region"/>
    <property type="evidence" value="ECO:0007669"/>
    <property type="project" value="InterPro"/>
</dbReference>
<sequence length="634" mass="72049">MLSASTMLVVVILLCLVFLFYNRFIVDDFDNESFAARLNVLKEYLRSADTVPNILAYVSHVDETNYIVTYFDTKNMQTIGREIYDETKEIFNFATQSFSLVLNNNNRNISSIQYVSNDKSKFIAHTDDGEVVMDCEPGVFDGTKCASLPLCDQPNINLPLTEDRLNILLFNQSSAQTKHITDNTISHPTAYVHCDSAAKPHINECLNGERFEYTKCVYDPPLFTNGQGVVIDGDINRINTNTINTNTINTNTINTKNTINTNITNTQYKNKYTKYTLKQFGEPELIPKNLKENNFANKLGPVMLMNKTKVANKKFAYNHVDTSILTPTNIIDNLPPIKSESILMVPVNYVYPFDASPCLQNDVGYKFVTNRIASNQFFECLNNNNLFLHSCINNLTFNNGEYECDKEFDCEQFDDGSGIIFNNITNDNISFITGISVCEGGKIISVTECDTGDFVADKKFSHPLSVNFEVQLPRQIFNTETNNCEAYSVQNVNVLNDTFLVSVKDHDYLSNSMVGRVSKIKDENDFVNSDMVSDFVTYSRDVGEIGLNYKTFTAEDCKNNVTVDFLDNSRYNVCNDGDFVEQVILTNEEYIDFNGQLNKLNGYKGECRYKNDTPYFDLYKRFVNNYTCLFTVPS</sequence>
<evidence type="ECO:0000259" key="7">
    <source>
        <dbReference type="PROSITE" id="PS51807"/>
    </source>
</evidence>
<proteinExistence type="predicted"/>
<feature type="domain" description="Chitin-binding type-2" evidence="6">
    <location>
        <begin position="355"/>
        <end position="412"/>
    </location>
</feature>
<evidence type="ECO:0000256" key="1">
    <source>
        <dbReference type="ARBA" id="ARBA00022669"/>
    </source>
</evidence>
<evidence type="ECO:0000256" key="4">
    <source>
        <dbReference type="ARBA" id="ARBA00023157"/>
    </source>
</evidence>
<dbReference type="PROSITE" id="PS50940">
    <property type="entry name" value="CHIT_BIND_II"/>
    <property type="match status" value="1"/>
</dbReference>
<dbReference type="Pfam" id="PF08475">
    <property type="entry name" value="Baculo_VP91_N"/>
    <property type="match status" value="1"/>
</dbReference>
<dbReference type="GO" id="GO:0008061">
    <property type="term" value="F:chitin binding"/>
    <property type="evidence" value="ECO:0007669"/>
    <property type="project" value="UniProtKB-KW"/>
</dbReference>
<name>A0A2H4ZK70_GVCL</name>
<accession>A0A2H4ZK70</accession>
<protein>
    <submittedName>
        <fullName evidence="8">Vp91 capsid</fullName>
    </submittedName>
</protein>
<keyword evidence="5" id="KW-0325">Glycoprotein</keyword>
<keyword evidence="2" id="KW-0732">Signal</keyword>
<evidence type="ECO:0000256" key="5">
    <source>
        <dbReference type="ARBA" id="ARBA00023180"/>
    </source>
</evidence>
<evidence type="ECO:0000259" key="6">
    <source>
        <dbReference type="PROSITE" id="PS50940"/>
    </source>
</evidence>